<evidence type="ECO:0000256" key="3">
    <source>
        <dbReference type="ARBA" id="ARBA00022679"/>
    </source>
</evidence>
<evidence type="ECO:0000259" key="5">
    <source>
        <dbReference type="PROSITE" id="PS51733"/>
    </source>
</evidence>
<dbReference type="GO" id="GO:0009249">
    <property type="term" value="P:protein lipoylation"/>
    <property type="evidence" value="ECO:0007669"/>
    <property type="project" value="InterPro"/>
</dbReference>
<keyword evidence="4 6" id="KW-0012">Acyltransferase</keyword>
<dbReference type="CDD" id="cd16444">
    <property type="entry name" value="LipB"/>
    <property type="match status" value="1"/>
</dbReference>
<comment type="pathway">
    <text evidence="1">Protein modification; protein lipoylation via endogenous pathway; protein N(6)-(lipoyl)lysine from octanoyl-[acyl-carrier-protein]: step 1/2.</text>
</comment>
<keyword evidence="3 6" id="KW-0808">Transferase</keyword>
<evidence type="ECO:0000256" key="1">
    <source>
        <dbReference type="ARBA" id="ARBA00004821"/>
    </source>
</evidence>
<evidence type="ECO:0000256" key="2">
    <source>
        <dbReference type="ARBA" id="ARBA00012334"/>
    </source>
</evidence>
<feature type="non-terminal residue" evidence="6">
    <location>
        <position position="1"/>
    </location>
</feature>
<dbReference type="GO" id="GO:0016874">
    <property type="term" value="F:ligase activity"/>
    <property type="evidence" value="ECO:0007669"/>
    <property type="project" value="UniProtKB-KW"/>
</dbReference>
<organism evidence="6">
    <name type="scientific">mine drainage metagenome</name>
    <dbReference type="NCBI Taxonomy" id="410659"/>
    <lineage>
        <taxon>unclassified sequences</taxon>
        <taxon>metagenomes</taxon>
        <taxon>ecological metagenomes</taxon>
    </lineage>
</organism>
<dbReference type="PANTHER" id="PTHR10993">
    <property type="entry name" value="OCTANOYLTRANSFERASE"/>
    <property type="match status" value="1"/>
</dbReference>
<evidence type="ECO:0000313" key="6">
    <source>
        <dbReference type="EMBL" id="EQD69362.1"/>
    </source>
</evidence>
<dbReference type="InterPro" id="IPR045864">
    <property type="entry name" value="aa-tRNA-synth_II/BPL/LPL"/>
</dbReference>
<dbReference type="SUPFAM" id="SSF55681">
    <property type="entry name" value="Class II aaRS and biotin synthetases"/>
    <property type="match status" value="1"/>
</dbReference>
<name>T1BI76_9ZZZZ</name>
<dbReference type="GO" id="GO:0033819">
    <property type="term" value="F:lipoyl(octanoyl) transferase activity"/>
    <property type="evidence" value="ECO:0007669"/>
    <property type="project" value="UniProtKB-EC"/>
</dbReference>
<sequence length="169" mass="18920">KDTVIMVEHPDVYTEGRHTLEQHSIPEAVKVERGGSITYHGPGQLVQYYIINLKERGTNVRDLITKIHDCTITLLSEFNLAGRSELGKETGVWIGSRKIASTGLAVHEFTTLHGSALNVTTDLKKFSRINPCGFDSDIMTSLQAEVKNRIDFRSVKKRLSIIISERLSI</sequence>
<keyword evidence="6" id="KW-0436">Ligase</keyword>
<protein>
    <recommendedName>
        <fullName evidence="2">lipoyl(octanoyl) transferase</fullName>
        <ecNumber evidence="2">2.3.1.181</ecNumber>
    </recommendedName>
</protein>
<reference evidence="6" key="1">
    <citation type="submission" date="2013-08" db="EMBL/GenBank/DDBJ databases">
        <authorList>
            <person name="Mendez C."/>
            <person name="Richter M."/>
            <person name="Ferrer M."/>
            <person name="Sanchez J."/>
        </authorList>
    </citation>
    <scope>NUCLEOTIDE SEQUENCE</scope>
</reference>
<comment type="caution">
    <text evidence="6">The sequence shown here is derived from an EMBL/GenBank/DDBJ whole genome shotgun (WGS) entry which is preliminary data.</text>
</comment>
<dbReference type="EC" id="2.3.1.181" evidence="2"/>
<dbReference type="UniPathway" id="UPA00538">
    <property type="reaction ID" value="UER00592"/>
</dbReference>
<dbReference type="PIRSF" id="PIRSF016262">
    <property type="entry name" value="LPLase"/>
    <property type="match status" value="1"/>
</dbReference>
<dbReference type="Pfam" id="PF21948">
    <property type="entry name" value="LplA-B_cat"/>
    <property type="match status" value="1"/>
</dbReference>
<gene>
    <name evidence="6" type="ORF">B1B_05384</name>
</gene>
<dbReference type="InterPro" id="IPR020605">
    <property type="entry name" value="Octanoyltransferase_CS"/>
</dbReference>
<dbReference type="AlphaFoldDB" id="T1BI76"/>
<dbReference type="PANTHER" id="PTHR10993:SF7">
    <property type="entry name" value="LIPOYLTRANSFERASE 2, MITOCHONDRIAL-RELATED"/>
    <property type="match status" value="1"/>
</dbReference>
<dbReference type="PROSITE" id="PS51733">
    <property type="entry name" value="BPL_LPL_CATALYTIC"/>
    <property type="match status" value="1"/>
</dbReference>
<dbReference type="NCBIfam" id="TIGR00214">
    <property type="entry name" value="lipB"/>
    <property type="match status" value="1"/>
</dbReference>
<reference evidence="6" key="2">
    <citation type="journal article" date="2014" name="ISME J.">
        <title>Microbial stratification in low pH oxic and suboxic macroscopic growths along an acid mine drainage.</title>
        <authorList>
            <person name="Mendez-Garcia C."/>
            <person name="Mesa V."/>
            <person name="Sprenger R.R."/>
            <person name="Richter M."/>
            <person name="Diez M.S."/>
            <person name="Solano J."/>
            <person name="Bargiela R."/>
            <person name="Golyshina O.V."/>
            <person name="Manteca A."/>
            <person name="Ramos J.L."/>
            <person name="Gallego J.R."/>
            <person name="Llorente I."/>
            <person name="Martins Dos Santos V.A."/>
            <person name="Jensen O.N."/>
            <person name="Pelaez A.I."/>
            <person name="Sanchez J."/>
            <person name="Ferrer M."/>
        </authorList>
    </citation>
    <scope>NUCLEOTIDE SEQUENCE</scope>
</reference>
<proteinExistence type="predicted"/>
<evidence type="ECO:0000256" key="4">
    <source>
        <dbReference type="ARBA" id="ARBA00023315"/>
    </source>
</evidence>
<feature type="domain" description="BPL/LPL catalytic" evidence="5">
    <location>
        <begin position="1"/>
        <end position="169"/>
    </location>
</feature>
<accession>T1BI76</accession>
<dbReference type="EMBL" id="AUZY01003407">
    <property type="protein sequence ID" value="EQD69362.1"/>
    <property type="molecule type" value="Genomic_DNA"/>
</dbReference>
<dbReference type="InterPro" id="IPR000544">
    <property type="entry name" value="Octanoyltransferase"/>
</dbReference>
<dbReference type="Gene3D" id="3.30.930.10">
    <property type="entry name" value="Bira Bifunctional Protein, Domain 2"/>
    <property type="match status" value="1"/>
</dbReference>
<dbReference type="InterPro" id="IPR004143">
    <property type="entry name" value="BPL_LPL_catalytic"/>
</dbReference>
<dbReference type="PROSITE" id="PS01313">
    <property type="entry name" value="LIPB"/>
    <property type="match status" value="1"/>
</dbReference>